<evidence type="ECO:0000259" key="1">
    <source>
        <dbReference type="Pfam" id="PF00294"/>
    </source>
</evidence>
<reference evidence="2 3" key="1">
    <citation type="submission" date="2024-09" db="EMBL/GenBank/DDBJ databases">
        <authorList>
            <person name="Sun Q."/>
            <person name="Mori K."/>
        </authorList>
    </citation>
    <scope>NUCLEOTIDE SEQUENCE [LARGE SCALE GENOMIC DNA]</scope>
    <source>
        <strain evidence="2 3">TBRC 2205</strain>
    </source>
</reference>
<keyword evidence="2" id="KW-0418">Kinase</keyword>
<dbReference type="Gene3D" id="3.40.1190.20">
    <property type="match status" value="1"/>
</dbReference>
<comment type="caution">
    <text evidence="2">The sequence shown here is derived from an EMBL/GenBank/DDBJ whole genome shotgun (WGS) entry which is preliminary data.</text>
</comment>
<gene>
    <name evidence="2" type="ORF">ACFFHU_29240</name>
</gene>
<accession>A0ABV6P5C1</accession>
<dbReference type="InterPro" id="IPR029056">
    <property type="entry name" value="Ribokinase-like"/>
</dbReference>
<dbReference type="SUPFAM" id="SSF53613">
    <property type="entry name" value="Ribokinase-like"/>
    <property type="match status" value="1"/>
</dbReference>
<proteinExistence type="predicted"/>
<dbReference type="InterPro" id="IPR011611">
    <property type="entry name" value="PfkB_dom"/>
</dbReference>
<dbReference type="Pfam" id="PF00294">
    <property type="entry name" value="PfkB"/>
    <property type="match status" value="1"/>
</dbReference>
<name>A0ABV6P5C1_9ACTN</name>
<dbReference type="Proteomes" id="UP001589894">
    <property type="component" value="Unassembled WGS sequence"/>
</dbReference>
<evidence type="ECO:0000313" key="2">
    <source>
        <dbReference type="EMBL" id="MFC0568211.1"/>
    </source>
</evidence>
<organism evidence="2 3">
    <name type="scientific">Plantactinospora siamensis</name>
    <dbReference type="NCBI Taxonomy" id="555372"/>
    <lineage>
        <taxon>Bacteria</taxon>
        <taxon>Bacillati</taxon>
        <taxon>Actinomycetota</taxon>
        <taxon>Actinomycetes</taxon>
        <taxon>Micromonosporales</taxon>
        <taxon>Micromonosporaceae</taxon>
        <taxon>Plantactinospora</taxon>
    </lineage>
</organism>
<keyword evidence="3" id="KW-1185">Reference proteome</keyword>
<feature type="domain" description="Carbohydrate kinase PfkB" evidence="1">
    <location>
        <begin position="186"/>
        <end position="289"/>
    </location>
</feature>
<protein>
    <submittedName>
        <fullName evidence="2">PfkB family carbohydrate kinase</fullName>
    </submittedName>
</protein>
<dbReference type="GO" id="GO:0016301">
    <property type="term" value="F:kinase activity"/>
    <property type="evidence" value="ECO:0007669"/>
    <property type="project" value="UniProtKB-KW"/>
</dbReference>
<evidence type="ECO:0000313" key="3">
    <source>
        <dbReference type="Proteomes" id="UP001589894"/>
    </source>
</evidence>
<dbReference type="EMBL" id="JBHLUE010000034">
    <property type="protein sequence ID" value="MFC0568211.1"/>
    <property type="molecule type" value="Genomic_DNA"/>
</dbReference>
<sequence>MATEPYLLDLGNHGLIVGMATHDTFLELTQPHGGHESVIPVVTSTERLGGKGLLAARAFDSVAPGRCSLLAEVATAGSMFKGLPYGRAALLETREKDARVWVITGSDGDQRTFIQRSHRTLDREEFAKRVIDALLPASWVYVSAEDLDIIQAVDVFLSHTPARTPPRLILNPCTPLLDILADDPSLLERLFKTAELILLNRHEHRALRVRLGPRLYEMASAVVITNGKRGGSFSVDGGRTWTSFRAYPTSKPRATAAGAGDIFNGSFMGCLALGLDIKQAVLRAARAATEYIDDLRGDL</sequence>
<keyword evidence="2" id="KW-0808">Transferase</keyword>
<dbReference type="RefSeq" id="WP_377343679.1">
    <property type="nucleotide sequence ID" value="NZ_JBHLUE010000034.1"/>
</dbReference>